<evidence type="ECO:0000259" key="1">
    <source>
        <dbReference type="Pfam" id="PF04993"/>
    </source>
</evidence>
<reference evidence="2 4" key="1">
    <citation type="submission" date="2020-06" db="EMBL/GenBank/DDBJ databases">
        <title>Anoxygenic phototrophic Chloroflexota member uses a Type I reaction center.</title>
        <authorList>
            <person name="Tsuji J.M."/>
            <person name="Shaw N.A."/>
            <person name="Nagashima S."/>
            <person name="Venkiteswaran J."/>
            <person name="Schiff S.L."/>
            <person name="Hanada S."/>
            <person name="Tank M."/>
            <person name="Neufeld J.D."/>
        </authorList>
    </citation>
    <scope>NUCLEOTIDE SEQUENCE [LARGE SCALE GENOMIC DNA]</scope>
    <source>
        <strain evidence="2">L227-S17</strain>
    </source>
</reference>
<dbReference type="Proteomes" id="UP000521676">
    <property type="component" value="Unassembled WGS sequence"/>
</dbReference>
<geneLocation type="plasmid" evidence="3 5">
    <name>unnamed3</name>
</geneLocation>
<accession>A0A8T7MAU0</accession>
<evidence type="ECO:0000313" key="4">
    <source>
        <dbReference type="Proteomes" id="UP000521676"/>
    </source>
</evidence>
<feature type="domain" description="TfoX N-terminal" evidence="1">
    <location>
        <begin position="13"/>
        <end position="93"/>
    </location>
</feature>
<organism evidence="2 4">
    <name type="scientific">Candidatus Chlorohelix allophototropha</name>
    <dbReference type="NCBI Taxonomy" id="3003348"/>
    <lineage>
        <taxon>Bacteria</taxon>
        <taxon>Bacillati</taxon>
        <taxon>Chloroflexota</taxon>
        <taxon>Chloroflexia</taxon>
        <taxon>Candidatus Chloroheliales</taxon>
        <taxon>Candidatus Chloroheliaceae</taxon>
        <taxon>Candidatus Chlorohelix</taxon>
    </lineage>
</organism>
<dbReference type="Proteomes" id="UP001431572">
    <property type="component" value="Plasmid unnamed3"/>
</dbReference>
<dbReference type="SUPFAM" id="SSF159894">
    <property type="entry name" value="YgaC/TfoX-N like"/>
    <property type="match status" value="1"/>
</dbReference>
<reference evidence="3" key="2">
    <citation type="journal article" date="2024" name="Nature">
        <title>Anoxygenic phototroph of the Chloroflexota uses a type I reaction centre.</title>
        <authorList>
            <person name="Tsuji J.M."/>
            <person name="Shaw N.A."/>
            <person name="Nagashima S."/>
            <person name="Venkiteswaran J.J."/>
            <person name="Schiff S.L."/>
            <person name="Watanabe T."/>
            <person name="Fukui M."/>
            <person name="Hanada S."/>
            <person name="Tank M."/>
            <person name="Neufeld J.D."/>
        </authorList>
    </citation>
    <scope>NUCLEOTIDE SEQUENCE</scope>
    <source>
        <strain evidence="3">L227-S17</strain>
        <plasmid evidence="3 5">unnamed3</plasmid>
    </source>
</reference>
<dbReference type="Gene3D" id="3.30.1460.30">
    <property type="entry name" value="YgaC/TfoX-N like chaperone"/>
    <property type="match status" value="1"/>
</dbReference>
<dbReference type="AlphaFoldDB" id="A0A8T7MAU0"/>
<sequence>MASRQSTVDYIIEQIAAAGTVYAKKMFGEYGIFYEGKMVALVCDDQLFVKPTAAGKAYIGEFVEGIPYPGAKACLLISGDKWDDRDWLVQLIQITAPALPLPKKKLKRPKE</sequence>
<gene>
    <name evidence="2" type="ORF">HXX08_24970</name>
    <name evidence="3" type="ORF">OZ401_005117</name>
</gene>
<dbReference type="EMBL" id="JACATZ010000004">
    <property type="protein sequence ID" value="NWJ49123.1"/>
    <property type="molecule type" value="Genomic_DNA"/>
</dbReference>
<name>A0A8T7MAU0_9CHLR</name>
<evidence type="ECO:0000313" key="3">
    <source>
        <dbReference type="EMBL" id="WJW70433.1"/>
    </source>
</evidence>
<dbReference type="RefSeq" id="WP_341472301.1">
    <property type="nucleotide sequence ID" value="NZ_CP128403.1"/>
</dbReference>
<keyword evidence="3" id="KW-0614">Plasmid</keyword>
<protein>
    <submittedName>
        <fullName evidence="2">TfoX/Sxy family protein</fullName>
    </submittedName>
</protein>
<dbReference type="EMBL" id="CP128403">
    <property type="protein sequence ID" value="WJW70433.1"/>
    <property type="molecule type" value="Genomic_DNA"/>
</dbReference>
<dbReference type="Pfam" id="PF04993">
    <property type="entry name" value="TfoX_N"/>
    <property type="match status" value="1"/>
</dbReference>
<evidence type="ECO:0000313" key="2">
    <source>
        <dbReference type="EMBL" id="NWJ49123.1"/>
    </source>
</evidence>
<dbReference type="InterPro" id="IPR007076">
    <property type="entry name" value="TfoX_N"/>
</dbReference>
<keyword evidence="5" id="KW-1185">Reference proteome</keyword>
<proteinExistence type="predicted"/>
<evidence type="ECO:0000313" key="5">
    <source>
        <dbReference type="Proteomes" id="UP001431572"/>
    </source>
</evidence>